<dbReference type="RefSeq" id="WP_187749535.1">
    <property type="nucleotide sequence ID" value="NZ_CP060828.1"/>
</dbReference>
<name>A0A7H0IIG7_9ACTN</name>
<evidence type="ECO:0000313" key="1">
    <source>
        <dbReference type="EMBL" id="QNP72583.1"/>
    </source>
</evidence>
<accession>A0A7H0IIG7</accession>
<dbReference type="KEGG" id="sroi:IAG44_26255"/>
<dbReference type="Proteomes" id="UP000516052">
    <property type="component" value="Chromosome"/>
</dbReference>
<organism evidence="1 2">
    <name type="scientific">Streptomyces roseirectus</name>
    <dbReference type="NCBI Taxonomy" id="2768066"/>
    <lineage>
        <taxon>Bacteria</taxon>
        <taxon>Bacillati</taxon>
        <taxon>Actinomycetota</taxon>
        <taxon>Actinomycetes</taxon>
        <taxon>Kitasatosporales</taxon>
        <taxon>Streptomycetaceae</taxon>
        <taxon>Streptomyces</taxon>
    </lineage>
</organism>
<evidence type="ECO:0000313" key="2">
    <source>
        <dbReference type="Proteomes" id="UP000516052"/>
    </source>
</evidence>
<protein>
    <submittedName>
        <fullName evidence="1">Uncharacterized protein</fullName>
    </submittedName>
</protein>
<gene>
    <name evidence="1" type="ORF">IAG44_26255</name>
</gene>
<sequence length="110" mass="11482">MSTEERGFQVGDVVNVYGGSGNVGKIQNTYQSAGDPQAAFREMLAAVQVLRERVSSEDRETIDASLRVIGEEGAEPGVVRRALTAIVGVAAVVGEVGVPVVEAVRRVLGG</sequence>
<proteinExistence type="predicted"/>
<dbReference type="EMBL" id="CP060828">
    <property type="protein sequence ID" value="QNP72583.1"/>
    <property type="molecule type" value="Genomic_DNA"/>
</dbReference>
<keyword evidence="2" id="KW-1185">Reference proteome</keyword>
<dbReference type="AlphaFoldDB" id="A0A7H0IIG7"/>
<reference evidence="1 2" key="1">
    <citation type="submission" date="2020-08" db="EMBL/GenBank/DDBJ databases">
        <title>A novel species.</title>
        <authorList>
            <person name="Gao J."/>
        </authorList>
    </citation>
    <scope>NUCLEOTIDE SEQUENCE [LARGE SCALE GENOMIC DNA]</scope>
    <source>
        <strain evidence="1 2">CRXT-G-22</strain>
    </source>
</reference>